<protein>
    <submittedName>
        <fullName evidence="2">Uncharacterized protein</fullName>
    </submittedName>
</protein>
<dbReference type="AlphaFoldDB" id="A0A4S8L5L1"/>
<evidence type="ECO:0000313" key="3">
    <source>
        <dbReference type="Proteomes" id="UP000297245"/>
    </source>
</evidence>
<evidence type="ECO:0000256" key="1">
    <source>
        <dbReference type="SAM" id="MobiDB-lite"/>
    </source>
</evidence>
<proteinExistence type="predicted"/>
<accession>A0A4S8L5L1</accession>
<keyword evidence="3" id="KW-1185">Reference proteome</keyword>
<reference evidence="2 3" key="1">
    <citation type="journal article" date="2019" name="Nat. Ecol. Evol.">
        <title>Megaphylogeny resolves global patterns of mushroom evolution.</title>
        <authorList>
            <person name="Varga T."/>
            <person name="Krizsan K."/>
            <person name="Foldi C."/>
            <person name="Dima B."/>
            <person name="Sanchez-Garcia M."/>
            <person name="Sanchez-Ramirez S."/>
            <person name="Szollosi G.J."/>
            <person name="Szarkandi J.G."/>
            <person name="Papp V."/>
            <person name="Albert L."/>
            <person name="Andreopoulos W."/>
            <person name="Angelini C."/>
            <person name="Antonin V."/>
            <person name="Barry K.W."/>
            <person name="Bougher N.L."/>
            <person name="Buchanan P."/>
            <person name="Buyck B."/>
            <person name="Bense V."/>
            <person name="Catcheside P."/>
            <person name="Chovatia M."/>
            <person name="Cooper J."/>
            <person name="Damon W."/>
            <person name="Desjardin D."/>
            <person name="Finy P."/>
            <person name="Geml J."/>
            <person name="Haridas S."/>
            <person name="Hughes K."/>
            <person name="Justo A."/>
            <person name="Karasinski D."/>
            <person name="Kautmanova I."/>
            <person name="Kiss B."/>
            <person name="Kocsube S."/>
            <person name="Kotiranta H."/>
            <person name="LaButti K.M."/>
            <person name="Lechner B.E."/>
            <person name="Liimatainen K."/>
            <person name="Lipzen A."/>
            <person name="Lukacs Z."/>
            <person name="Mihaltcheva S."/>
            <person name="Morgado L.N."/>
            <person name="Niskanen T."/>
            <person name="Noordeloos M.E."/>
            <person name="Ohm R.A."/>
            <person name="Ortiz-Santana B."/>
            <person name="Ovrebo C."/>
            <person name="Racz N."/>
            <person name="Riley R."/>
            <person name="Savchenko A."/>
            <person name="Shiryaev A."/>
            <person name="Soop K."/>
            <person name="Spirin V."/>
            <person name="Szebenyi C."/>
            <person name="Tomsovsky M."/>
            <person name="Tulloss R.E."/>
            <person name="Uehling J."/>
            <person name="Grigoriev I.V."/>
            <person name="Vagvolgyi C."/>
            <person name="Papp T."/>
            <person name="Martin F.M."/>
            <person name="Miettinen O."/>
            <person name="Hibbett D.S."/>
            <person name="Nagy L.G."/>
        </authorList>
    </citation>
    <scope>NUCLEOTIDE SEQUENCE [LARGE SCALE GENOMIC DNA]</scope>
    <source>
        <strain evidence="2 3">CBS 962.96</strain>
    </source>
</reference>
<dbReference type="EMBL" id="ML179645">
    <property type="protein sequence ID" value="THU83730.1"/>
    <property type="molecule type" value="Genomic_DNA"/>
</dbReference>
<evidence type="ECO:0000313" key="2">
    <source>
        <dbReference type="EMBL" id="THU83730.1"/>
    </source>
</evidence>
<gene>
    <name evidence="2" type="ORF">K435DRAFT_807287</name>
</gene>
<organism evidence="2 3">
    <name type="scientific">Dendrothele bispora (strain CBS 962.96)</name>
    <dbReference type="NCBI Taxonomy" id="1314807"/>
    <lineage>
        <taxon>Eukaryota</taxon>
        <taxon>Fungi</taxon>
        <taxon>Dikarya</taxon>
        <taxon>Basidiomycota</taxon>
        <taxon>Agaricomycotina</taxon>
        <taxon>Agaricomycetes</taxon>
        <taxon>Agaricomycetidae</taxon>
        <taxon>Agaricales</taxon>
        <taxon>Agaricales incertae sedis</taxon>
        <taxon>Dendrothele</taxon>
    </lineage>
</organism>
<dbReference type="Proteomes" id="UP000297245">
    <property type="component" value="Unassembled WGS sequence"/>
</dbReference>
<name>A0A4S8L5L1_DENBC</name>
<sequence length="140" mass="15841">MSCRRLSALVYVSWGMIGVPEKEKWFKWFNLQVTVSERCLKNKDSRKMPIIKSTACLREKYEQSSNASQPRTYADMTAPATVRNRAIPGTNPGPSGIRLGRSSGKRGNGLIRSSKCTVKHCWDLNMLELVTKDHYCKITS</sequence>
<feature type="region of interest" description="Disordered" evidence="1">
    <location>
        <begin position="84"/>
        <end position="108"/>
    </location>
</feature>